<reference evidence="1 3" key="2">
    <citation type="journal article" date="2014" name="BMC Genomics">
        <title>An improved genome release (version Mt4.0) for the model legume Medicago truncatula.</title>
        <authorList>
            <person name="Tang H."/>
            <person name="Krishnakumar V."/>
            <person name="Bidwell S."/>
            <person name="Rosen B."/>
            <person name="Chan A."/>
            <person name="Zhou S."/>
            <person name="Gentzbittel L."/>
            <person name="Childs K.L."/>
            <person name="Yandell M."/>
            <person name="Gundlach H."/>
            <person name="Mayer K.F."/>
            <person name="Schwartz D.C."/>
            <person name="Town C.D."/>
        </authorList>
    </citation>
    <scope>GENOME REANNOTATION</scope>
    <source>
        <strain evidence="1">A17</strain>
        <strain evidence="2 3">cv. Jemalong A17</strain>
    </source>
</reference>
<proteinExistence type="predicted"/>
<dbReference type="HOGENOM" id="CLU_1663382_0_0_1"/>
<evidence type="ECO:0000313" key="1">
    <source>
        <dbReference type="EMBL" id="KEH31026.1"/>
    </source>
</evidence>
<reference evidence="2" key="3">
    <citation type="submission" date="2015-04" db="UniProtKB">
        <authorList>
            <consortium name="EnsemblPlants"/>
        </authorList>
    </citation>
    <scope>IDENTIFICATION</scope>
    <source>
        <strain evidence="2">cv. Jemalong A17</strain>
    </source>
</reference>
<protein>
    <submittedName>
        <fullName evidence="1 2">Uncharacterized protein</fullName>
    </submittedName>
</protein>
<dbReference type="AlphaFoldDB" id="A0A072UNS3"/>
<dbReference type="Proteomes" id="UP000002051">
    <property type="component" value="Chromosome 4"/>
</dbReference>
<evidence type="ECO:0000313" key="2">
    <source>
        <dbReference type="EnsemblPlants" id="KEH31026"/>
    </source>
</evidence>
<dbReference type="EMBL" id="CM001220">
    <property type="protein sequence ID" value="KEH31026.1"/>
    <property type="molecule type" value="Genomic_DNA"/>
</dbReference>
<sequence length="159" mass="17740">MFDIITVLLPKEELLQAEIQNTQCENEHVGYVRSMGLGITPSRISSRSTRSASSSIEANEKMLKMQAEIDSLKDKASQVDILKAQVAFLMQMQEQNSRDKESVFADAIFFWNCHNSLENHVKDVHLGLLGIVATPFAAVDATVLRRVANDSCDPNIRDC</sequence>
<name>A0A072UNS3_MEDTR</name>
<dbReference type="EnsemblPlants" id="KEH31026">
    <property type="protein sequence ID" value="KEH31026"/>
    <property type="gene ID" value="MTR_4g088560"/>
</dbReference>
<accession>A0A072UNS3</accession>
<gene>
    <name evidence="1" type="ordered locus">MTR_4g088560</name>
</gene>
<keyword evidence="3" id="KW-1185">Reference proteome</keyword>
<organism evidence="1 3">
    <name type="scientific">Medicago truncatula</name>
    <name type="common">Barrel medic</name>
    <name type="synonym">Medicago tribuloides</name>
    <dbReference type="NCBI Taxonomy" id="3880"/>
    <lineage>
        <taxon>Eukaryota</taxon>
        <taxon>Viridiplantae</taxon>
        <taxon>Streptophyta</taxon>
        <taxon>Embryophyta</taxon>
        <taxon>Tracheophyta</taxon>
        <taxon>Spermatophyta</taxon>
        <taxon>Magnoliopsida</taxon>
        <taxon>eudicotyledons</taxon>
        <taxon>Gunneridae</taxon>
        <taxon>Pentapetalae</taxon>
        <taxon>rosids</taxon>
        <taxon>fabids</taxon>
        <taxon>Fabales</taxon>
        <taxon>Fabaceae</taxon>
        <taxon>Papilionoideae</taxon>
        <taxon>50 kb inversion clade</taxon>
        <taxon>NPAAA clade</taxon>
        <taxon>Hologalegina</taxon>
        <taxon>IRL clade</taxon>
        <taxon>Trifolieae</taxon>
        <taxon>Medicago</taxon>
    </lineage>
</organism>
<reference evidence="1 3" key="1">
    <citation type="journal article" date="2011" name="Nature">
        <title>The Medicago genome provides insight into the evolution of rhizobial symbioses.</title>
        <authorList>
            <person name="Young N.D."/>
            <person name="Debelle F."/>
            <person name="Oldroyd G.E."/>
            <person name="Geurts R."/>
            <person name="Cannon S.B."/>
            <person name="Udvardi M.K."/>
            <person name="Benedito V.A."/>
            <person name="Mayer K.F."/>
            <person name="Gouzy J."/>
            <person name="Schoof H."/>
            <person name="Van de Peer Y."/>
            <person name="Proost S."/>
            <person name="Cook D.R."/>
            <person name="Meyers B.C."/>
            <person name="Spannagl M."/>
            <person name="Cheung F."/>
            <person name="De Mita S."/>
            <person name="Krishnakumar V."/>
            <person name="Gundlach H."/>
            <person name="Zhou S."/>
            <person name="Mudge J."/>
            <person name="Bharti A.K."/>
            <person name="Murray J.D."/>
            <person name="Naoumkina M.A."/>
            <person name="Rosen B."/>
            <person name="Silverstein K.A."/>
            <person name="Tang H."/>
            <person name="Rombauts S."/>
            <person name="Zhao P.X."/>
            <person name="Zhou P."/>
            <person name="Barbe V."/>
            <person name="Bardou P."/>
            <person name="Bechner M."/>
            <person name="Bellec A."/>
            <person name="Berger A."/>
            <person name="Berges H."/>
            <person name="Bidwell S."/>
            <person name="Bisseling T."/>
            <person name="Choisne N."/>
            <person name="Couloux A."/>
            <person name="Denny R."/>
            <person name="Deshpande S."/>
            <person name="Dai X."/>
            <person name="Doyle J.J."/>
            <person name="Dudez A.M."/>
            <person name="Farmer A.D."/>
            <person name="Fouteau S."/>
            <person name="Franken C."/>
            <person name="Gibelin C."/>
            <person name="Gish J."/>
            <person name="Goldstein S."/>
            <person name="Gonzalez A.J."/>
            <person name="Green P.J."/>
            <person name="Hallab A."/>
            <person name="Hartog M."/>
            <person name="Hua A."/>
            <person name="Humphray S.J."/>
            <person name="Jeong D.H."/>
            <person name="Jing Y."/>
            <person name="Jocker A."/>
            <person name="Kenton S.M."/>
            <person name="Kim D.J."/>
            <person name="Klee K."/>
            <person name="Lai H."/>
            <person name="Lang C."/>
            <person name="Lin S."/>
            <person name="Macmil S.L."/>
            <person name="Magdelenat G."/>
            <person name="Matthews L."/>
            <person name="McCorrison J."/>
            <person name="Monaghan E.L."/>
            <person name="Mun J.H."/>
            <person name="Najar F.Z."/>
            <person name="Nicholson C."/>
            <person name="Noirot C."/>
            <person name="O'Bleness M."/>
            <person name="Paule C.R."/>
            <person name="Poulain J."/>
            <person name="Prion F."/>
            <person name="Qin B."/>
            <person name="Qu C."/>
            <person name="Retzel E.F."/>
            <person name="Riddle C."/>
            <person name="Sallet E."/>
            <person name="Samain S."/>
            <person name="Samson N."/>
            <person name="Sanders I."/>
            <person name="Saurat O."/>
            <person name="Scarpelli C."/>
            <person name="Schiex T."/>
            <person name="Segurens B."/>
            <person name="Severin A.J."/>
            <person name="Sherrier D.J."/>
            <person name="Shi R."/>
            <person name="Sims S."/>
            <person name="Singer S.R."/>
            <person name="Sinharoy S."/>
            <person name="Sterck L."/>
            <person name="Viollet A."/>
            <person name="Wang B.B."/>
            <person name="Wang K."/>
            <person name="Wang M."/>
            <person name="Wang X."/>
            <person name="Warfsmann J."/>
            <person name="Weissenbach J."/>
            <person name="White D.D."/>
            <person name="White J.D."/>
            <person name="Wiley G.B."/>
            <person name="Wincker P."/>
            <person name="Xing Y."/>
            <person name="Yang L."/>
            <person name="Yao Z."/>
            <person name="Ying F."/>
            <person name="Zhai J."/>
            <person name="Zhou L."/>
            <person name="Zuber A."/>
            <person name="Denarie J."/>
            <person name="Dixon R.A."/>
            <person name="May G.D."/>
            <person name="Schwartz D.C."/>
            <person name="Rogers J."/>
            <person name="Quetier F."/>
            <person name="Town C.D."/>
            <person name="Roe B.A."/>
        </authorList>
    </citation>
    <scope>NUCLEOTIDE SEQUENCE [LARGE SCALE GENOMIC DNA]</scope>
    <source>
        <strain evidence="1">A17</strain>
        <strain evidence="2 3">cv. Jemalong A17</strain>
    </source>
</reference>
<evidence type="ECO:0000313" key="3">
    <source>
        <dbReference type="Proteomes" id="UP000002051"/>
    </source>
</evidence>